<evidence type="ECO:0000256" key="2">
    <source>
        <dbReference type="ARBA" id="ARBA00022553"/>
    </source>
</evidence>
<dbReference type="GO" id="GO:0004312">
    <property type="term" value="F:fatty acid synthase activity"/>
    <property type="evidence" value="ECO:0007669"/>
    <property type="project" value="TreeGrafter"/>
</dbReference>
<dbReference type="Gene3D" id="3.40.366.10">
    <property type="entry name" value="Malonyl-Coenzyme A Acyl Carrier Protein, domain 2"/>
    <property type="match status" value="1"/>
</dbReference>
<dbReference type="FunFam" id="3.40.366.10:FF:000002">
    <property type="entry name" value="Probable polyketide synthase 2"/>
    <property type="match status" value="1"/>
</dbReference>
<dbReference type="NCBIfam" id="TIGR04532">
    <property type="entry name" value="PT_fungal_PKS"/>
    <property type="match status" value="1"/>
</dbReference>
<evidence type="ECO:0000259" key="10">
    <source>
        <dbReference type="PROSITE" id="PS52019"/>
    </source>
</evidence>
<feature type="region of interest" description="N-terminal hotdog fold" evidence="6">
    <location>
        <begin position="1320"/>
        <end position="1452"/>
    </location>
</feature>
<accession>A0A9P4IQ33</accession>
<feature type="active site" description="Proton donor; for dehydratase activity" evidence="6">
    <location>
        <position position="1535"/>
    </location>
</feature>
<name>A0A9P4IQ33_9PEZI</name>
<dbReference type="InterPro" id="IPR042104">
    <property type="entry name" value="PKS_dehydratase_sf"/>
</dbReference>
<evidence type="ECO:0000256" key="7">
    <source>
        <dbReference type="SAM" id="MobiDB-lite"/>
    </source>
</evidence>
<dbReference type="GO" id="GO:0044550">
    <property type="term" value="P:secondary metabolite biosynthetic process"/>
    <property type="evidence" value="ECO:0007669"/>
    <property type="project" value="TreeGrafter"/>
</dbReference>
<dbReference type="Gene3D" id="3.10.129.110">
    <property type="entry name" value="Polyketide synthase dehydratase"/>
    <property type="match status" value="1"/>
</dbReference>
<proteinExistence type="predicted"/>
<keyword evidence="3" id="KW-0808">Transferase</keyword>
<organism evidence="11 12">
    <name type="scientific">Rhizodiscina lignyota</name>
    <dbReference type="NCBI Taxonomy" id="1504668"/>
    <lineage>
        <taxon>Eukaryota</taxon>
        <taxon>Fungi</taxon>
        <taxon>Dikarya</taxon>
        <taxon>Ascomycota</taxon>
        <taxon>Pezizomycotina</taxon>
        <taxon>Dothideomycetes</taxon>
        <taxon>Pleosporomycetidae</taxon>
        <taxon>Aulographales</taxon>
        <taxon>Rhizodiscinaceae</taxon>
        <taxon>Rhizodiscina</taxon>
    </lineage>
</organism>
<dbReference type="Pfam" id="PF00109">
    <property type="entry name" value="ketoacyl-synt"/>
    <property type="match status" value="1"/>
</dbReference>
<dbReference type="Gene3D" id="3.40.47.10">
    <property type="match status" value="1"/>
</dbReference>
<keyword evidence="1" id="KW-0596">Phosphopantetheine</keyword>
<dbReference type="InterPro" id="IPR009081">
    <property type="entry name" value="PP-bd_ACP"/>
</dbReference>
<dbReference type="CDD" id="cd00833">
    <property type="entry name" value="PKS"/>
    <property type="match status" value="1"/>
</dbReference>
<dbReference type="InterPro" id="IPR016036">
    <property type="entry name" value="Malonyl_transacylase_ACP-bd"/>
</dbReference>
<feature type="region of interest" description="C-terminal hotdog fold" evidence="6">
    <location>
        <begin position="1477"/>
        <end position="1623"/>
    </location>
</feature>
<dbReference type="FunFam" id="3.40.47.10:FF:000031">
    <property type="entry name" value="Sterigmatocystin biosynthesis polyketide synthase"/>
    <property type="match status" value="1"/>
</dbReference>
<dbReference type="FunFam" id="1.10.1200.10:FF:000011">
    <property type="entry name" value="Sterigmatocystin biosynthesis polyketide synthase"/>
    <property type="match status" value="1"/>
</dbReference>
<dbReference type="SUPFAM" id="SSF52151">
    <property type="entry name" value="FabD/lysophospholipase-like"/>
    <property type="match status" value="1"/>
</dbReference>
<feature type="region of interest" description="Disordered" evidence="7">
    <location>
        <begin position="1632"/>
        <end position="1685"/>
    </location>
</feature>
<sequence>MGDHRTVIQTPPSEEASSACEGVTMKIGFFSGELPHDDIDDLFRLLHNRSKSRRHPLLAAFLEAGLIGLREEIEVLPQYLKELLPPFETILDLSRHGPELRRGLLCGAIERVLLCILKLGLFILYFESRPQEYHWSAANSCLLGMGVGMLMCGAVSLSPRLTDLPIAGAETLKLAFRFGVFVGDFSRSLETVVLGEDPKKYVCAIFDVDEETVQKELDAAQNDETTPETSRIMICNVRNKTISVDGPPVKIKALFSENEFFCRSKHAFMTAYGGICHAGKVYTADHVPAIVNNLKLNRIPDSPVISLATGKPYHASSAKELFAQIVHDVLIEVVRWESNLIGAAEYGRSIGASTCQIYEFRPSHPMADMKSTIENLIPDLDASIEDIVAWVRDTTFECDDPRTPLQAKLAIVGMSCRFPGGADDVEKFWDLLNEGLDVHRTVPADRFNVETHFDPEGKKMNASHTPFGCFINEPGLFDAAFFNMSPREAEQTDPMHRLALVTAYEALEMAGHVTGQSIDPRRIGTFYGQASDDYREVNSGQEVGTYFIPGGCRAFAPGRINYFFKFSGPSFSCDTACSSSLATIQMACTSLWAGDTDMVIAGGLNVITNCDVYAGLSHGHFLSKTGGCKTWDSQADGYCRADGVGSIVIKRLADAEANNDNILGVILSAATNHSAEAISITHPHAGTQSYLYNQVTSRAGIDPLSVGYVEMHGTGTQAGDATETKSITDVFAPTARHRRADQPLYVGAVKANVGHGEAAAGVMAFVKTLLVLQKEMIPPYIGIKNSLSPSFPKELQKRNLHIPFDATPWQRQSRRKRIAIVNNFGAAGGNTTIALEEAPLRTKVGADPRSTHVITISAKGNSALKANINRLLEYVDSHPQTSLAELSYTLCARRLHHTHRVAVAVSETSKIRKLLSPFLSSDVSIRSVPTASPAVAFTFTGQGSFYIGIGKDLYQDFPVFQKQILHLDYLVKRQGFDSILPAIEGSIIDLQGVSPVVTQLTIVCVEIALTRLWEHLGIKPSIVIGHSLGEYAALCAAGVLSASDAIFLVGQRARALEQTCESGAFVMMAVRGTPAEIAQAAGGLPYEIACVNGPRDLVVVGTRIQMELLAEQLQGQGRKTHKLDIPHAFHSEQMDPILSFVERVCSGLTFRKPQVPIISPLLGKVVQESGFINGDYVVGATRQAVNFVSGLQAALDEGIIDEKTVWIEIGPHPICLAFLRSTLPAVDVAVPSLKRGEDNWSTISQSLASLHCAGVRLNWRELYRPFEGALSLLNLPAYAWNNKTYWIQYRGDWSLTKGSLPAAMETQPTPQSSLRTSSCHRVVEETFAGTTGKVVVESNVIHPDIIKAVEGHKMNNNGVVSSFVHADTAYTLADYIFRKLNPKADKVDMNMADFEYHEPVVSQRTSKEPQLWRISAEGDVATGTVSVKWYNPRKDLWYAHATVHFGEPTSWLSEWAPLAHLVSSRIDMLRQMAEAGDANKLSRRLAYKLFANLVDYSEAYWGMQSVILDKFEAAAEVTLPADYEGKWIYPPYFLDALTSLSGFILNVSDAVDNKNNFFITPAWKSMRFAKPLIPGGKYQSYVKMIPTGDAGVYAGDVYVLQEGAIIGVVGQIQFRQWPRILLDRFFSPPDAKTTAKAPLTAEMPTTPPLTPPAPQGRKDGEKNPIHAARATPSAPGETSPDQKTEENAAVVKALNIVSEETALDVADLTDDALFVNLGIDSLMSLVIAQRFRQELQVEVRDSLFIEFSSIGGLKNWLAESF</sequence>
<evidence type="ECO:0000256" key="1">
    <source>
        <dbReference type="ARBA" id="ARBA00022450"/>
    </source>
</evidence>
<dbReference type="PROSITE" id="PS50075">
    <property type="entry name" value="CARRIER"/>
    <property type="match status" value="1"/>
</dbReference>
<feature type="domain" description="PKS/mFAS DH" evidence="10">
    <location>
        <begin position="1320"/>
        <end position="1623"/>
    </location>
</feature>
<dbReference type="Pfam" id="PF02801">
    <property type="entry name" value="Ketoacyl-synt_C"/>
    <property type="match status" value="1"/>
</dbReference>
<dbReference type="PROSITE" id="PS52019">
    <property type="entry name" value="PKS_MFAS_DH"/>
    <property type="match status" value="1"/>
</dbReference>
<feature type="compositionally biased region" description="Pro residues" evidence="7">
    <location>
        <begin position="1645"/>
        <end position="1654"/>
    </location>
</feature>
<evidence type="ECO:0000313" key="12">
    <source>
        <dbReference type="Proteomes" id="UP000799772"/>
    </source>
</evidence>
<reference evidence="11" key="1">
    <citation type="journal article" date="2020" name="Stud. Mycol.">
        <title>101 Dothideomycetes genomes: a test case for predicting lifestyles and emergence of pathogens.</title>
        <authorList>
            <person name="Haridas S."/>
            <person name="Albert R."/>
            <person name="Binder M."/>
            <person name="Bloem J."/>
            <person name="Labutti K."/>
            <person name="Salamov A."/>
            <person name="Andreopoulos B."/>
            <person name="Baker S."/>
            <person name="Barry K."/>
            <person name="Bills G."/>
            <person name="Bluhm B."/>
            <person name="Cannon C."/>
            <person name="Castanera R."/>
            <person name="Culley D."/>
            <person name="Daum C."/>
            <person name="Ezra D."/>
            <person name="Gonzalez J."/>
            <person name="Henrissat B."/>
            <person name="Kuo A."/>
            <person name="Liang C."/>
            <person name="Lipzen A."/>
            <person name="Lutzoni F."/>
            <person name="Magnuson J."/>
            <person name="Mondo S."/>
            <person name="Nolan M."/>
            <person name="Ohm R."/>
            <person name="Pangilinan J."/>
            <person name="Park H.-J."/>
            <person name="Ramirez L."/>
            <person name="Alfaro M."/>
            <person name="Sun H."/>
            <person name="Tritt A."/>
            <person name="Yoshinaga Y."/>
            <person name="Zwiers L.-H."/>
            <person name="Turgeon B."/>
            <person name="Goodwin S."/>
            <person name="Spatafora J."/>
            <person name="Crous P."/>
            <person name="Grigoriev I."/>
        </authorList>
    </citation>
    <scope>NUCLEOTIDE SEQUENCE</scope>
    <source>
        <strain evidence="11">CBS 133067</strain>
    </source>
</reference>
<dbReference type="SUPFAM" id="SSF47336">
    <property type="entry name" value="ACP-like"/>
    <property type="match status" value="1"/>
</dbReference>
<dbReference type="PANTHER" id="PTHR43775:SF37">
    <property type="entry name" value="SI:DKEY-61P9.11"/>
    <property type="match status" value="1"/>
</dbReference>
<dbReference type="Gene3D" id="1.10.1200.10">
    <property type="entry name" value="ACP-like"/>
    <property type="match status" value="1"/>
</dbReference>
<dbReference type="InterPro" id="IPR014031">
    <property type="entry name" value="Ketoacyl_synth_C"/>
</dbReference>
<gene>
    <name evidence="11" type="ORF">NA57DRAFT_30276</name>
</gene>
<evidence type="ECO:0000313" key="11">
    <source>
        <dbReference type="EMBL" id="KAF2103987.1"/>
    </source>
</evidence>
<feature type="domain" description="Carrier" evidence="8">
    <location>
        <begin position="1684"/>
        <end position="1761"/>
    </location>
</feature>
<keyword evidence="4" id="KW-0511">Multifunctional enzyme</keyword>
<dbReference type="InterPro" id="IPR020841">
    <property type="entry name" value="PKS_Beta-ketoAc_synthase_dom"/>
</dbReference>
<dbReference type="FunFam" id="3.10.129.110:FF:000001">
    <property type="entry name" value="Sterigmatocystin biosynthesis polyketide synthase"/>
    <property type="match status" value="1"/>
</dbReference>
<dbReference type="SMART" id="SM00825">
    <property type="entry name" value="PKS_KS"/>
    <property type="match status" value="1"/>
</dbReference>
<evidence type="ECO:0000256" key="6">
    <source>
        <dbReference type="PROSITE-ProRule" id="PRU01363"/>
    </source>
</evidence>
<keyword evidence="2" id="KW-0597">Phosphoprotein</keyword>
<dbReference type="InterPro" id="IPR016039">
    <property type="entry name" value="Thiolase-like"/>
</dbReference>
<dbReference type="InterPro" id="IPR014043">
    <property type="entry name" value="Acyl_transferase_dom"/>
</dbReference>
<evidence type="ECO:0000259" key="9">
    <source>
        <dbReference type="PROSITE" id="PS52004"/>
    </source>
</evidence>
<dbReference type="Pfam" id="PF00550">
    <property type="entry name" value="PP-binding"/>
    <property type="match status" value="1"/>
</dbReference>
<dbReference type="InterPro" id="IPR014030">
    <property type="entry name" value="Ketoacyl_synth_N"/>
</dbReference>
<dbReference type="PANTHER" id="PTHR43775">
    <property type="entry name" value="FATTY ACID SYNTHASE"/>
    <property type="match status" value="1"/>
</dbReference>
<dbReference type="Pfam" id="PF22621">
    <property type="entry name" value="CurL-like_PKS_C"/>
    <property type="match status" value="1"/>
</dbReference>
<evidence type="ECO:0000256" key="5">
    <source>
        <dbReference type="ARBA" id="ARBA00055753"/>
    </source>
</evidence>
<dbReference type="SUPFAM" id="SSF55048">
    <property type="entry name" value="Probable ACP-binding domain of malonyl-CoA ACP transacylase"/>
    <property type="match status" value="1"/>
</dbReference>
<evidence type="ECO:0000259" key="8">
    <source>
        <dbReference type="PROSITE" id="PS50075"/>
    </source>
</evidence>
<dbReference type="Pfam" id="PF16073">
    <property type="entry name" value="SAT"/>
    <property type="match status" value="1"/>
</dbReference>
<dbReference type="InterPro" id="IPR001227">
    <property type="entry name" value="Ac_transferase_dom_sf"/>
</dbReference>
<evidence type="ECO:0000256" key="4">
    <source>
        <dbReference type="ARBA" id="ARBA00023268"/>
    </source>
</evidence>
<dbReference type="InterPro" id="IPR036736">
    <property type="entry name" value="ACP-like_sf"/>
</dbReference>
<dbReference type="InterPro" id="IPR030918">
    <property type="entry name" value="PT_fungal_PKS"/>
</dbReference>
<dbReference type="Gene3D" id="3.30.70.3290">
    <property type="match status" value="1"/>
</dbReference>
<dbReference type="InterPro" id="IPR016035">
    <property type="entry name" value="Acyl_Trfase/lysoPLipase"/>
</dbReference>
<dbReference type="EMBL" id="ML978121">
    <property type="protein sequence ID" value="KAF2103987.1"/>
    <property type="molecule type" value="Genomic_DNA"/>
</dbReference>
<dbReference type="OrthoDB" id="329835at2759"/>
<comment type="function">
    <text evidence="5">Non-reducing polyketide synthase; part of a gene cluster that mediates the biosynthesis of a yet unidentified natural product.</text>
</comment>
<dbReference type="SUPFAM" id="SSF53901">
    <property type="entry name" value="Thiolase-like"/>
    <property type="match status" value="1"/>
</dbReference>
<keyword evidence="12" id="KW-1185">Reference proteome</keyword>
<dbReference type="SMART" id="SM00827">
    <property type="entry name" value="PKS_AT"/>
    <property type="match status" value="1"/>
</dbReference>
<dbReference type="GO" id="GO:0006633">
    <property type="term" value="P:fatty acid biosynthetic process"/>
    <property type="evidence" value="ECO:0007669"/>
    <property type="project" value="TreeGrafter"/>
</dbReference>
<dbReference type="InterPro" id="IPR049900">
    <property type="entry name" value="PKS_mFAS_DH"/>
</dbReference>
<dbReference type="PROSITE" id="PS52004">
    <property type="entry name" value="KS3_2"/>
    <property type="match status" value="1"/>
</dbReference>
<dbReference type="InterPro" id="IPR032088">
    <property type="entry name" value="SAT"/>
</dbReference>
<dbReference type="Proteomes" id="UP000799772">
    <property type="component" value="Unassembled WGS sequence"/>
</dbReference>
<feature type="active site" description="Proton acceptor; for dehydratase activity" evidence="6">
    <location>
        <position position="1352"/>
    </location>
</feature>
<protein>
    <submittedName>
        <fullName evidence="11">Ketoacyl-synt-domain-containing protein</fullName>
    </submittedName>
</protein>
<evidence type="ECO:0000256" key="3">
    <source>
        <dbReference type="ARBA" id="ARBA00022679"/>
    </source>
</evidence>
<comment type="caution">
    <text evidence="11">The sequence shown here is derived from an EMBL/GenBank/DDBJ whole genome shotgun (WGS) entry which is preliminary data.</text>
</comment>
<dbReference type="InterPro" id="IPR050091">
    <property type="entry name" value="PKS_NRPS_Biosynth_Enz"/>
</dbReference>
<feature type="domain" description="Ketosynthase family 3 (KS3)" evidence="9">
    <location>
        <begin position="406"/>
        <end position="837"/>
    </location>
</feature>
<dbReference type="Pfam" id="PF00698">
    <property type="entry name" value="Acyl_transf_1"/>
    <property type="match status" value="1"/>
</dbReference>